<sequence length="34" mass="3897">MMQGSLLRDFLLNFAPLMSKSLLLLLVLFCRPTN</sequence>
<name>A0A2P2QEC7_RHIMU</name>
<protein>
    <submittedName>
        <fullName evidence="2">Uncharacterized protein</fullName>
    </submittedName>
</protein>
<keyword evidence="1" id="KW-0472">Membrane</keyword>
<reference evidence="2" key="1">
    <citation type="submission" date="2018-02" db="EMBL/GenBank/DDBJ databases">
        <title>Rhizophora mucronata_Transcriptome.</title>
        <authorList>
            <person name="Meera S.P."/>
            <person name="Sreeshan A."/>
            <person name="Augustine A."/>
        </authorList>
    </citation>
    <scope>NUCLEOTIDE SEQUENCE</scope>
    <source>
        <tissue evidence="2">Leaf</tissue>
    </source>
</reference>
<dbReference type="EMBL" id="GGEC01084854">
    <property type="protein sequence ID" value="MBX65338.1"/>
    <property type="molecule type" value="Transcribed_RNA"/>
</dbReference>
<accession>A0A2P2QEC7</accession>
<feature type="transmembrane region" description="Helical" evidence="1">
    <location>
        <begin position="12"/>
        <end position="30"/>
    </location>
</feature>
<organism evidence="2">
    <name type="scientific">Rhizophora mucronata</name>
    <name type="common">Asiatic mangrove</name>
    <dbReference type="NCBI Taxonomy" id="61149"/>
    <lineage>
        <taxon>Eukaryota</taxon>
        <taxon>Viridiplantae</taxon>
        <taxon>Streptophyta</taxon>
        <taxon>Embryophyta</taxon>
        <taxon>Tracheophyta</taxon>
        <taxon>Spermatophyta</taxon>
        <taxon>Magnoliopsida</taxon>
        <taxon>eudicotyledons</taxon>
        <taxon>Gunneridae</taxon>
        <taxon>Pentapetalae</taxon>
        <taxon>rosids</taxon>
        <taxon>fabids</taxon>
        <taxon>Malpighiales</taxon>
        <taxon>Rhizophoraceae</taxon>
        <taxon>Rhizophora</taxon>
    </lineage>
</organism>
<proteinExistence type="predicted"/>
<evidence type="ECO:0000313" key="2">
    <source>
        <dbReference type="EMBL" id="MBX65338.1"/>
    </source>
</evidence>
<dbReference type="AlphaFoldDB" id="A0A2P2QEC7"/>
<keyword evidence="1" id="KW-1133">Transmembrane helix</keyword>
<keyword evidence="1" id="KW-0812">Transmembrane</keyword>
<evidence type="ECO:0000256" key="1">
    <source>
        <dbReference type="SAM" id="Phobius"/>
    </source>
</evidence>